<dbReference type="GO" id="GO:0016832">
    <property type="term" value="F:aldehyde-lyase activity"/>
    <property type="evidence" value="ECO:0007669"/>
    <property type="project" value="TreeGrafter"/>
</dbReference>
<reference evidence="6 8" key="2">
    <citation type="submission" date="2018-12" db="EMBL/GenBank/DDBJ databases">
        <authorList>
            <person name="hu s."/>
            <person name="Xu Y."/>
            <person name="Xu B."/>
            <person name="Li F."/>
        </authorList>
    </citation>
    <scope>NUCLEOTIDE SEQUENCE [LARGE SCALE GENOMIC DNA]</scope>
    <source>
        <strain evidence="6 8">KSW2-17</strain>
    </source>
</reference>
<proteinExistence type="inferred from homology"/>
<reference evidence="5 7" key="1">
    <citation type="submission" date="2018-03" db="EMBL/GenBank/DDBJ databases">
        <title>Genomic Encyclopedia of Archaeal and Bacterial Type Strains, Phase II (KMG-II): from individual species to whole genera.</title>
        <authorList>
            <person name="Goeker M."/>
        </authorList>
    </citation>
    <scope>NUCLEOTIDE SEQUENCE [LARGE SCALE GENOMIC DNA]</scope>
    <source>
        <strain evidence="5 7">DSM 21548</strain>
    </source>
</reference>
<comment type="caution">
    <text evidence="5">The sequence shown here is derived from an EMBL/GenBank/DDBJ whole genome shotgun (WGS) entry which is preliminary data.</text>
</comment>
<dbReference type="Gene3D" id="3.20.20.60">
    <property type="entry name" value="Phosphoenolpyruvate-binding domains"/>
    <property type="match status" value="1"/>
</dbReference>
<keyword evidence="3" id="KW-0456">Lyase</keyword>
<evidence type="ECO:0000256" key="1">
    <source>
        <dbReference type="ARBA" id="ARBA00005568"/>
    </source>
</evidence>
<accession>A0A2P8GWM9</accession>
<dbReference type="RefSeq" id="WP_106563398.1">
    <property type="nucleotide sequence ID" value="NZ_PYAU01000001.1"/>
</dbReference>
<dbReference type="InterPro" id="IPR005000">
    <property type="entry name" value="Aldolase/citrate-lyase_domain"/>
</dbReference>
<gene>
    <name evidence="5" type="ORF">CLV49_1990</name>
    <name evidence="6" type="ORF">ELQ93_09260</name>
</gene>
<evidence type="ECO:0000259" key="4">
    <source>
        <dbReference type="Pfam" id="PF03328"/>
    </source>
</evidence>
<evidence type="ECO:0000256" key="3">
    <source>
        <dbReference type="ARBA" id="ARBA00023239"/>
    </source>
</evidence>
<dbReference type="OrthoDB" id="3353438at2"/>
<protein>
    <submittedName>
        <fullName evidence="5">4-hydroxy-2-oxoheptanedioate aldolase</fullName>
    </submittedName>
</protein>
<dbReference type="GO" id="GO:0046872">
    <property type="term" value="F:metal ion binding"/>
    <property type="evidence" value="ECO:0007669"/>
    <property type="project" value="UniProtKB-KW"/>
</dbReference>
<organism evidence="5 7">
    <name type="scientific">Labedella gwakjiensis</name>
    <dbReference type="NCBI Taxonomy" id="390269"/>
    <lineage>
        <taxon>Bacteria</taxon>
        <taxon>Bacillati</taxon>
        <taxon>Actinomycetota</taxon>
        <taxon>Actinomycetes</taxon>
        <taxon>Micrococcales</taxon>
        <taxon>Microbacteriaceae</taxon>
        <taxon>Labedella</taxon>
    </lineage>
</organism>
<evidence type="ECO:0000313" key="5">
    <source>
        <dbReference type="EMBL" id="PSL38369.1"/>
    </source>
</evidence>
<evidence type="ECO:0000313" key="7">
    <source>
        <dbReference type="Proteomes" id="UP000241203"/>
    </source>
</evidence>
<dbReference type="InterPro" id="IPR015813">
    <property type="entry name" value="Pyrv/PenolPyrv_kinase-like_dom"/>
</dbReference>
<feature type="domain" description="HpcH/HpaI aldolase/citrate lyase" evidence="4">
    <location>
        <begin position="9"/>
        <end position="235"/>
    </location>
</feature>
<keyword evidence="8" id="KW-1185">Reference proteome</keyword>
<dbReference type="EMBL" id="PYAU01000001">
    <property type="protein sequence ID" value="PSL38369.1"/>
    <property type="molecule type" value="Genomic_DNA"/>
</dbReference>
<evidence type="ECO:0000313" key="6">
    <source>
        <dbReference type="EMBL" id="RUQ87101.1"/>
    </source>
</evidence>
<dbReference type="Proteomes" id="UP000241203">
    <property type="component" value="Unassembled WGS sequence"/>
</dbReference>
<dbReference type="PANTHER" id="PTHR30502">
    <property type="entry name" value="2-KETO-3-DEOXY-L-RHAMNONATE ALDOLASE"/>
    <property type="match status" value="1"/>
</dbReference>
<sequence length="248" mass="25160">MTTDSIEYGAFSFIDSPAAVEALSATGLDWICLDAQHGRWDDRSVLAALDLAGPAATGKGERARIVVRPRAADFGLIGRALDAGAAGVIVPMVDGVDDARRVVEAAYFPPLGRRSFGPIRAPYGAPADVAAANDGILLAIMIETAGALAAVDEIAALPGVDMLFVGPFDLSAALGITIDELLADTGADSPLARVAAAAAAAGIRFGAFAGIPERAAAFAAHGADFLSITSDTDTLTLGAHTALLRAHP</sequence>
<dbReference type="InterPro" id="IPR040442">
    <property type="entry name" value="Pyrv_kinase-like_dom_sf"/>
</dbReference>
<dbReference type="AlphaFoldDB" id="A0A2P8GWM9"/>
<evidence type="ECO:0000313" key="8">
    <source>
        <dbReference type="Proteomes" id="UP000268291"/>
    </source>
</evidence>
<dbReference type="InterPro" id="IPR050251">
    <property type="entry name" value="HpcH-HpaI_aldolase"/>
</dbReference>
<comment type="similarity">
    <text evidence="1">Belongs to the HpcH/HpaI aldolase family.</text>
</comment>
<dbReference type="PANTHER" id="PTHR30502:SF0">
    <property type="entry name" value="PHOSPHOENOLPYRUVATE CARBOXYLASE FAMILY PROTEIN"/>
    <property type="match status" value="1"/>
</dbReference>
<dbReference type="Proteomes" id="UP000268291">
    <property type="component" value="Unassembled WGS sequence"/>
</dbReference>
<dbReference type="Pfam" id="PF03328">
    <property type="entry name" value="HpcH_HpaI"/>
    <property type="match status" value="1"/>
</dbReference>
<name>A0A2P8GWM9_9MICO</name>
<keyword evidence="2" id="KW-0479">Metal-binding</keyword>
<dbReference type="GO" id="GO:0005737">
    <property type="term" value="C:cytoplasm"/>
    <property type="evidence" value="ECO:0007669"/>
    <property type="project" value="TreeGrafter"/>
</dbReference>
<dbReference type="EMBL" id="RZGY01000001">
    <property type="protein sequence ID" value="RUQ87101.1"/>
    <property type="molecule type" value="Genomic_DNA"/>
</dbReference>
<dbReference type="SUPFAM" id="SSF51621">
    <property type="entry name" value="Phosphoenolpyruvate/pyruvate domain"/>
    <property type="match status" value="1"/>
</dbReference>
<evidence type="ECO:0000256" key="2">
    <source>
        <dbReference type="ARBA" id="ARBA00022723"/>
    </source>
</evidence>